<gene>
    <name evidence="1" type="primary">X975_21762</name>
    <name evidence="1" type="ORF">NPIL_347181</name>
</gene>
<dbReference type="AlphaFoldDB" id="A0A8X6U5C7"/>
<proteinExistence type="predicted"/>
<protein>
    <submittedName>
        <fullName evidence="1">Integrase catalytic domain-containing protein</fullName>
    </submittedName>
</protein>
<sequence>MVPSKFGWIIRGSRTQTIFTDNTSVHQVSVQVSSNCLNDQVRYLWKLDSIGIQNILTRRISARDEEILSKFYKDYKTEGNRRIVSLIWKSIGTPVSSIINNAKKGAIHFIEDLHPVKF</sequence>
<reference evidence="1" key="1">
    <citation type="submission" date="2020-08" db="EMBL/GenBank/DDBJ databases">
        <title>Multicomponent nature underlies the extraordinary mechanical properties of spider dragline silk.</title>
        <authorList>
            <person name="Kono N."/>
            <person name="Nakamura H."/>
            <person name="Mori M."/>
            <person name="Yoshida Y."/>
            <person name="Ohtoshi R."/>
            <person name="Malay A.D."/>
            <person name="Moran D.A.P."/>
            <person name="Tomita M."/>
            <person name="Numata K."/>
            <person name="Arakawa K."/>
        </authorList>
    </citation>
    <scope>NUCLEOTIDE SEQUENCE</scope>
</reference>
<dbReference type="Proteomes" id="UP000887013">
    <property type="component" value="Unassembled WGS sequence"/>
</dbReference>
<organism evidence="1 2">
    <name type="scientific">Nephila pilipes</name>
    <name type="common">Giant wood spider</name>
    <name type="synonym">Nephila maculata</name>
    <dbReference type="NCBI Taxonomy" id="299642"/>
    <lineage>
        <taxon>Eukaryota</taxon>
        <taxon>Metazoa</taxon>
        <taxon>Ecdysozoa</taxon>
        <taxon>Arthropoda</taxon>
        <taxon>Chelicerata</taxon>
        <taxon>Arachnida</taxon>
        <taxon>Araneae</taxon>
        <taxon>Araneomorphae</taxon>
        <taxon>Entelegynae</taxon>
        <taxon>Araneoidea</taxon>
        <taxon>Nephilidae</taxon>
        <taxon>Nephila</taxon>
    </lineage>
</organism>
<dbReference type="EMBL" id="BMAW01072420">
    <property type="protein sequence ID" value="GFT82921.1"/>
    <property type="molecule type" value="Genomic_DNA"/>
</dbReference>
<keyword evidence="2" id="KW-1185">Reference proteome</keyword>
<accession>A0A8X6U5C7</accession>
<comment type="caution">
    <text evidence="1">The sequence shown here is derived from an EMBL/GenBank/DDBJ whole genome shotgun (WGS) entry which is preliminary data.</text>
</comment>
<evidence type="ECO:0000313" key="2">
    <source>
        <dbReference type="Proteomes" id="UP000887013"/>
    </source>
</evidence>
<name>A0A8X6U5C7_NEPPI</name>
<evidence type="ECO:0000313" key="1">
    <source>
        <dbReference type="EMBL" id="GFT82921.1"/>
    </source>
</evidence>